<dbReference type="PANTHER" id="PTHR33307">
    <property type="entry name" value="ALPHA-RHAMNOSIDASE (EUROFUNG)"/>
    <property type="match status" value="1"/>
</dbReference>
<feature type="region of interest" description="Disordered" evidence="4">
    <location>
        <begin position="319"/>
        <end position="349"/>
    </location>
</feature>
<evidence type="ECO:0000256" key="2">
    <source>
        <dbReference type="ARBA" id="ARBA00012652"/>
    </source>
</evidence>
<accession>A0A2T0QF19</accession>
<protein>
    <recommendedName>
        <fullName evidence="2">alpha-L-rhamnosidase</fullName>
        <ecNumber evidence="2">3.2.1.40</ecNumber>
    </recommendedName>
</protein>
<feature type="domain" description="Bacterial alpha-L-rhamnosidase N-terminal" evidence="7">
    <location>
        <begin position="187"/>
        <end position="358"/>
    </location>
</feature>
<dbReference type="SUPFAM" id="SSF49265">
    <property type="entry name" value="Fibronectin type III"/>
    <property type="match status" value="1"/>
</dbReference>
<evidence type="ECO:0000256" key="3">
    <source>
        <dbReference type="ARBA" id="ARBA00022801"/>
    </source>
</evidence>
<feature type="domain" description="Alpha-L-rhamnosidase six-hairpin glycosidase" evidence="8">
    <location>
        <begin position="479"/>
        <end position="817"/>
    </location>
</feature>
<dbReference type="Pfam" id="PF17389">
    <property type="entry name" value="Bac_rhamnosid6H"/>
    <property type="match status" value="1"/>
</dbReference>
<dbReference type="Gene3D" id="2.60.420.10">
    <property type="entry name" value="Maltose phosphorylase, domain 3"/>
    <property type="match status" value="1"/>
</dbReference>
<dbReference type="Proteomes" id="UP000237846">
    <property type="component" value="Unassembled WGS sequence"/>
</dbReference>
<dbReference type="InterPro" id="IPR012341">
    <property type="entry name" value="6hp_glycosidase-like_sf"/>
</dbReference>
<dbReference type="PROSITE" id="PS51318">
    <property type="entry name" value="TAT"/>
    <property type="match status" value="1"/>
</dbReference>
<dbReference type="AlphaFoldDB" id="A0A2T0QF19"/>
<dbReference type="InterPro" id="IPR008928">
    <property type="entry name" value="6-hairpin_glycosidase_sf"/>
</dbReference>
<dbReference type="InterPro" id="IPR035396">
    <property type="entry name" value="Bac_rhamnosid6H"/>
</dbReference>
<evidence type="ECO:0000256" key="1">
    <source>
        <dbReference type="ARBA" id="ARBA00001445"/>
    </source>
</evidence>
<dbReference type="InterPro" id="IPR036116">
    <property type="entry name" value="FN3_sf"/>
</dbReference>
<dbReference type="Pfam" id="PF17390">
    <property type="entry name" value="Bac_rhamnosid_C"/>
    <property type="match status" value="1"/>
</dbReference>
<feature type="compositionally biased region" description="Basic and acidic residues" evidence="4">
    <location>
        <begin position="162"/>
        <end position="180"/>
    </location>
</feature>
<feature type="domain" description="Alpha-L-rhamnosidase concanavalin-like" evidence="6">
    <location>
        <begin position="369"/>
        <end position="473"/>
    </location>
</feature>
<keyword evidence="5" id="KW-0732">Signal</keyword>
<dbReference type="RefSeq" id="WP_146159342.1">
    <property type="nucleotide sequence ID" value="NZ_PVZC01000001.1"/>
</dbReference>
<comment type="caution">
    <text evidence="10">The sequence shown here is derived from an EMBL/GenBank/DDBJ whole genome shotgun (WGS) entry which is preliminary data.</text>
</comment>
<feature type="signal peptide" evidence="5">
    <location>
        <begin position="1"/>
        <end position="21"/>
    </location>
</feature>
<evidence type="ECO:0000256" key="4">
    <source>
        <dbReference type="SAM" id="MobiDB-lite"/>
    </source>
</evidence>
<evidence type="ECO:0000256" key="5">
    <source>
        <dbReference type="SAM" id="SignalP"/>
    </source>
</evidence>
<proteinExistence type="predicted"/>
<dbReference type="Pfam" id="PF05592">
    <property type="entry name" value="Bac_rhamnosid"/>
    <property type="match status" value="1"/>
</dbReference>
<dbReference type="EC" id="3.2.1.40" evidence="2"/>
<keyword evidence="11" id="KW-1185">Reference proteome</keyword>
<dbReference type="InterPro" id="IPR035398">
    <property type="entry name" value="Bac_rhamnosid_C"/>
</dbReference>
<dbReference type="Pfam" id="PF08531">
    <property type="entry name" value="Bac_rhamnosid_N"/>
    <property type="match status" value="1"/>
</dbReference>
<dbReference type="Gene3D" id="2.60.40.10">
    <property type="entry name" value="Immunoglobulins"/>
    <property type="match status" value="1"/>
</dbReference>
<name>A0A2T0QF19_9ACTN</name>
<evidence type="ECO:0000313" key="10">
    <source>
        <dbReference type="EMBL" id="PRY02490.1"/>
    </source>
</evidence>
<dbReference type="InterPro" id="IPR013783">
    <property type="entry name" value="Ig-like_fold"/>
</dbReference>
<sequence>MSRRRPLLTTLVLVLTSGLLAAPASAPPAAAAAAEVSVTDLRVQDAPRPLGTDAARPRLSWRLESQRRGVLQTAYQIQVAASAAALRDGEAEVWDSGRVATGASAHIPYAGPALEPGTRYHWRVRVWDEAGTPTRWSSPSWWETGLFDEADWHGAAWIGRGPGREEPEGEHPPAPRLRHEFDSGGPVARARLYLSGLGYSVAHINGERVGGSVLDPGHTDYSDTAFYTVHDVTELLDEGPNAIGVELGRGFYGISTDNSWNWSTAPWWSDPELRALLVVTHPDGSTTTVVSDERWRTSDDGPTRYDEVFVGETYDARLEQPGWSEPGYDDAGWEPAEPSGGPGGVLRAQPSEPVRVTETITPVAVTEPEPGVYVFDLGVQIAGWARLSVAGPAGTEVSMRYGERLDGDGLVTIPQYDDFHDVPRAQTDVYTLGGHAGGEVWEPSYTYKGFRFVEVRGLPAPPEAATVQGRRIHSDFASVGHFDSGSQLLDTIRGNTRRALLNNHQHIPTDTPVYEKAGWTGDAQLTSTTASYEFDMSRFHRRYLDDITDSQLASGELPTIVPTPGWSYEGQPGWPAVHGPTPAWDMALFVLPRNLYEMEGDVRALERHYDGMRRYFSWLESRVDAEGLYPVGLGDWLAPGGDPPEGPVLSSTAHAYLMATWLAETAEILGDPERAEAYQARAGEIRATFNGAFLDEEAGLYRTPGVDEYRQTSNILPLAFGLVPDEHVDAVVANLVADIQGRGDRLDTGVVGTRYLLPVLTRHGHIDTAYAVATQTEEPSWGYWIELGNSSLQEHWEADTRSLNHHFFGSIGHWMFADLAGITPAEPGYAAVRIRPHIPTGLDHAEAATETVRGEVASRWRRDGEGEFELEATVPPNATGEIHVPLLGRTAEQVAASPQAEFAGVREGYAVYRVGSGTWRFVVAEDTGDICVDPQAPTVMLGDVDSGVADRTVAGSCTINHRILDEADWSGHGPFVRHVTEVARSLRSDGVIDGREYTALVGAAARSDIGRGT</sequence>
<dbReference type="GO" id="GO:0030596">
    <property type="term" value="F:alpha-L-rhamnosidase activity"/>
    <property type="evidence" value="ECO:0007669"/>
    <property type="project" value="UniProtKB-EC"/>
</dbReference>
<gene>
    <name evidence="10" type="ORF">CLV72_1011092</name>
</gene>
<feature type="chain" id="PRO_5038426502" description="alpha-L-rhamnosidase" evidence="5">
    <location>
        <begin position="22"/>
        <end position="1013"/>
    </location>
</feature>
<dbReference type="InterPro" id="IPR016007">
    <property type="entry name" value="Alpha_rhamnosid"/>
</dbReference>
<dbReference type="EMBL" id="PVZC01000001">
    <property type="protein sequence ID" value="PRY02490.1"/>
    <property type="molecule type" value="Genomic_DNA"/>
</dbReference>
<dbReference type="SUPFAM" id="SSF48208">
    <property type="entry name" value="Six-hairpin glycosidases"/>
    <property type="match status" value="1"/>
</dbReference>
<dbReference type="GO" id="GO:0005975">
    <property type="term" value="P:carbohydrate metabolic process"/>
    <property type="evidence" value="ECO:0007669"/>
    <property type="project" value="InterPro"/>
</dbReference>
<dbReference type="Gene3D" id="2.60.120.260">
    <property type="entry name" value="Galactose-binding domain-like"/>
    <property type="match status" value="2"/>
</dbReference>
<comment type="catalytic activity">
    <reaction evidence="1">
        <text>Hydrolysis of terminal non-reducing alpha-L-rhamnose residues in alpha-L-rhamnosides.</text>
        <dbReference type="EC" id="3.2.1.40"/>
    </reaction>
</comment>
<evidence type="ECO:0000313" key="11">
    <source>
        <dbReference type="Proteomes" id="UP000237846"/>
    </source>
</evidence>
<reference evidence="10 11" key="1">
    <citation type="submission" date="2018-03" db="EMBL/GenBank/DDBJ databases">
        <title>Genomic Encyclopedia of Archaeal and Bacterial Type Strains, Phase II (KMG-II): from individual species to whole genera.</title>
        <authorList>
            <person name="Goeker M."/>
        </authorList>
    </citation>
    <scope>NUCLEOTIDE SEQUENCE [LARGE SCALE GENOMIC DNA]</scope>
    <source>
        <strain evidence="10 11">DSM 45601</strain>
    </source>
</reference>
<feature type="domain" description="Alpha-L-rhamnosidase C-terminal" evidence="9">
    <location>
        <begin position="821"/>
        <end position="891"/>
    </location>
</feature>
<evidence type="ECO:0000259" key="9">
    <source>
        <dbReference type="Pfam" id="PF17390"/>
    </source>
</evidence>
<feature type="region of interest" description="Disordered" evidence="4">
    <location>
        <begin position="160"/>
        <end position="180"/>
    </location>
</feature>
<organism evidence="10 11">
    <name type="scientific">Allonocardiopsis opalescens</name>
    <dbReference type="NCBI Taxonomy" id="1144618"/>
    <lineage>
        <taxon>Bacteria</taxon>
        <taxon>Bacillati</taxon>
        <taxon>Actinomycetota</taxon>
        <taxon>Actinomycetes</taxon>
        <taxon>Streptosporangiales</taxon>
        <taxon>Allonocardiopsis</taxon>
    </lineage>
</organism>
<evidence type="ECO:0000259" key="8">
    <source>
        <dbReference type="Pfam" id="PF17389"/>
    </source>
</evidence>
<dbReference type="InterPro" id="IPR013737">
    <property type="entry name" value="Bac_rhamnosid_N"/>
</dbReference>
<dbReference type="InterPro" id="IPR008902">
    <property type="entry name" value="Rhamnosid_concanavalin"/>
</dbReference>
<dbReference type="Pfam" id="PF25788">
    <property type="entry name" value="Ig_Rha78A_N"/>
    <property type="match status" value="1"/>
</dbReference>
<evidence type="ECO:0000259" key="6">
    <source>
        <dbReference type="Pfam" id="PF05592"/>
    </source>
</evidence>
<dbReference type="Gene3D" id="1.50.10.10">
    <property type="match status" value="1"/>
</dbReference>
<dbReference type="PANTHER" id="PTHR33307:SF6">
    <property type="entry name" value="ALPHA-RHAMNOSIDASE (EUROFUNG)-RELATED"/>
    <property type="match status" value="1"/>
</dbReference>
<evidence type="ECO:0000259" key="7">
    <source>
        <dbReference type="Pfam" id="PF08531"/>
    </source>
</evidence>
<keyword evidence="3" id="KW-0378">Hydrolase</keyword>
<dbReference type="PIRSF" id="PIRSF010631">
    <property type="entry name" value="A-rhamnsds"/>
    <property type="match status" value="1"/>
</dbReference>
<dbReference type="InterPro" id="IPR006311">
    <property type="entry name" value="TAT_signal"/>
</dbReference>
<dbReference type="OrthoDB" id="9761045at2"/>